<organism evidence="4 5">
    <name type="scientific">Calocera viscosa (strain TUFC12733)</name>
    <dbReference type="NCBI Taxonomy" id="1330018"/>
    <lineage>
        <taxon>Eukaryota</taxon>
        <taxon>Fungi</taxon>
        <taxon>Dikarya</taxon>
        <taxon>Basidiomycota</taxon>
        <taxon>Agaricomycotina</taxon>
        <taxon>Dacrymycetes</taxon>
        <taxon>Dacrymycetales</taxon>
        <taxon>Dacrymycetaceae</taxon>
        <taxon>Calocera</taxon>
    </lineage>
</organism>
<evidence type="ECO:0000256" key="3">
    <source>
        <dbReference type="ARBA" id="ARBA00022679"/>
    </source>
</evidence>
<dbReference type="Pfam" id="PF00201">
    <property type="entry name" value="UDPGT"/>
    <property type="match status" value="1"/>
</dbReference>
<dbReference type="GO" id="GO:0080043">
    <property type="term" value="F:quercetin 3-O-glucosyltransferase activity"/>
    <property type="evidence" value="ECO:0007669"/>
    <property type="project" value="TreeGrafter"/>
</dbReference>
<reference evidence="4 5" key="1">
    <citation type="journal article" date="2016" name="Mol. Biol. Evol.">
        <title>Comparative Genomics of Early-Diverging Mushroom-Forming Fungi Provides Insights into the Origins of Lignocellulose Decay Capabilities.</title>
        <authorList>
            <person name="Nagy L.G."/>
            <person name="Riley R."/>
            <person name="Tritt A."/>
            <person name="Adam C."/>
            <person name="Daum C."/>
            <person name="Floudas D."/>
            <person name="Sun H."/>
            <person name="Yadav J.S."/>
            <person name="Pangilinan J."/>
            <person name="Larsson K.H."/>
            <person name="Matsuura K."/>
            <person name="Barry K."/>
            <person name="Labutti K."/>
            <person name="Kuo R."/>
            <person name="Ohm R.A."/>
            <person name="Bhattacharya S.S."/>
            <person name="Shirouzu T."/>
            <person name="Yoshinaga Y."/>
            <person name="Martin F.M."/>
            <person name="Grigoriev I.V."/>
            <person name="Hibbett D.S."/>
        </authorList>
    </citation>
    <scope>NUCLEOTIDE SEQUENCE [LARGE SCALE GENOMIC DNA]</scope>
    <source>
        <strain evidence="4 5">TUFC12733</strain>
    </source>
</reference>
<dbReference type="EMBL" id="KV417273">
    <property type="protein sequence ID" value="KZO98988.1"/>
    <property type="molecule type" value="Genomic_DNA"/>
</dbReference>
<sequence length="469" mass="50955">MAASSTVDPRVCQLPAPESTRAMQNIIHHIMKGEAFADDIGAKWEGIAQKPSLIISDMIMGDVALPMKETYKLPVYVFWITIASAFTRVFGTLAAGGQAEGYVEECDAIEADPARANGRTFAEIAKQTFAYSGRYPDDIVRVKGLKPSYEWEDFPQDYWLSGMYWSIAGTNALIKNADGLLLPTSLQLDKEGTEGVMEWFSRPILSLGPQLPRSYLDSQISVSSHASSGAEFKISYANAKAEEGTEVDPCIAFLDEALAKHGANSVLYISFGSIMVPKDTHLGYLFDVLLELEQPIPFLFAAASPAFQLPDGLAEKVAASGRGLIVPWAPQQQVFQHPATGWALSHCGSGGLSEALAQGIPLIAWPIAVDQPQNARWVSEVLHVAFELLQVRVGLGQKKAFRGDPNGTDIIGTEEAIKAEMKDVLKRALGEQGKKKRANASKVKQIIHDSEMPGGQVDQHFELLGKLIA</sequence>
<protein>
    <submittedName>
        <fullName evidence="4">Glycosyltransferase family 1 protein</fullName>
    </submittedName>
</protein>
<dbReference type="SUPFAM" id="SSF53756">
    <property type="entry name" value="UDP-Glycosyltransferase/glycogen phosphorylase"/>
    <property type="match status" value="1"/>
</dbReference>
<comment type="similarity">
    <text evidence="1">Belongs to the UDP-glycosyltransferase family.</text>
</comment>
<dbReference type="AlphaFoldDB" id="A0A167PNU8"/>
<keyword evidence="5" id="KW-1185">Reference proteome</keyword>
<dbReference type="GO" id="GO:0080044">
    <property type="term" value="F:quercetin 7-O-glucosyltransferase activity"/>
    <property type="evidence" value="ECO:0007669"/>
    <property type="project" value="TreeGrafter"/>
</dbReference>
<dbReference type="PANTHER" id="PTHR11926:SF1494">
    <property type="entry name" value="FLAVONOL 3-O-GLUCOSYLTRANSFERASE UGT76E12-RELATED"/>
    <property type="match status" value="1"/>
</dbReference>
<keyword evidence="2" id="KW-0328">Glycosyltransferase</keyword>
<proteinExistence type="inferred from homology"/>
<evidence type="ECO:0000256" key="2">
    <source>
        <dbReference type="ARBA" id="ARBA00022676"/>
    </source>
</evidence>
<accession>A0A167PNU8</accession>
<evidence type="ECO:0000313" key="5">
    <source>
        <dbReference type="Proteomes" id="UP000076738"/>
    </source>
</evidence>
<dbReference type="InterPro" id="IPR002213">
    <property type="entry name" value="UDP_glucos_trans"/>
</dbReference>
<keyword evidence="3 4" id="KW-0808">Transferase</keyword>
<evidence type="ECO:0000313" key="4">
    <source>
        <dbReference type="EMBL" id="KZO98988.1"/>
    </source>
</evidence>
<gene>
    <name evidence="4" type="ORF">CALVIDRAFT_495107</name>
</gene>
<dbReference type="PANTHER" id="PTHR11926">
    <property type="entry name" value="GLUCOSYL/GLUCURONOSYL TRANSFERASES"/>
    <property type="match status" value="1"/>
</dbReference>
<evidence type="ECO:0000256" key="1">
    <source>
        <dbReference type="ARBA" id="ARBA00009995"/>
    </source>
</evidence>
<dbReference type="Gene3D" id="3.40.50.2000">
    <property type="entry name" value="Glycogen Phosphorylase B"/>
    <property type="match status" value="2"/>
</dbReference>
<dbReference type="Proteomes" id="UP000076738">
    <property type="component" value="Unassembled WGS sequence"/>
</dbReference>
<name>A0A167PNU8_CALVF</name>
<dbReference type="OrthoDB" id="5835829at2759"/>